<evidence type="ECO:0000313" key="3">
    <source>
        <dbReference type="Proteomes" id="UP000038040"/>
    </source>
</evidence>
<feature type="region of interest" description="Disordered" evidence="1">
    <location>
        <begin position="1"/>
        <end position="25"/>
    </location>
</feature>
<dbReference type="GO" id="GO:0006120">
    <property type="term" value="P:mitochondrial electron transport, NADH to ubiquinone"/>
    <property type="evidence" value="ECO:0007669"/>
    <property type="project" value="InterPro"/>
</dbReference>
<name>A0A0N4U2P8_DRAME</name>
<dbReference type="OrthoDB" id="5824032at2759"/>
<evidence type="ECO:0000313" key="5">
    <source>
        <dbReference type="WBParaSite" id="DME_0000096801-mRNA-1"/>
    </source>
</evidence>
<dbReference type="Pfam" id="PF09782">
    <property type="entry name" value="NDUF_B6"/>
    <property type="match status" value="1"/>
</dbReference>
<dbReference type="PANTHER" id="PTHR21106:SF2">
    <property type="entry name" value="NADH DEHYDROGENASE [UBIQUINONE] 1 BETA SUBCOMPLEX SUBUNIT 6"/>
    <property type="match status" value="1"/>
</dbReference>
<keyword evidence="4" id="KW-1185">Reference proteome</keyword>
<proteinExistence type="predicted"/>
<evidence type="ECO:0000256" key="1">
    <source>
        <dbReference type="SAM" id="MobiDB-lite"/>
    </source>
</evidence>
<dbReference type="STRING" id="318479.A0A0N4U2P8"/>
<dbReference type="WBParaSite" id="DME_0000096801-mRNA-1">
    <property type="protein sequence ID" value="DME_0000096801-mRNA-1"/>
    <property type="gene ID" value="DME_0000096801"/>
</dbReference>
<evidence type="ECO:0000313" key="2">
    <source>
        <dbReference type="EMBL" id="VDN55355.1"/>
    </source>
</evidence>
<dbReference type="PANTHER" id="PTHR21106">
    <property type="entry name" value="NADH DEHYDROGENASE [UBIQUINONE] 1 BETA SUBCOMPLEX SUBUNIT 6"/>
    <property type="match status" value="1"/>
</dbReference>
<dbReference type="EMBL" id="UYYG01001152">
    <property type="protein sequence ID" value="VDN55355.1"/>
    <property type="molecule type" value="Genomic_DNA"/>
</dbReference>
<sequence length="192" mass="22753">MGTFYHKPAKQGDSPYTRTGLPPPKLKTKIDEPLHRVNEPMSLELYMADEAYRMAGLTPAEREWRGKWLKDQQLHPDEPIQVDAVYRQLNPLRGAYRGTLIRVITPKLLMGFLFVEYIYYVWKYEQKDWQRDTGLGHAYTIRTGIDRKQEIERDNPGLIDRAFPDPSKYRYFDPKFMKHVVHIDIGETNRPW</sequence>
<dbReference type="AlphaFoldDB" id="A0A0N4U2P8"/>
<reference evidence="2 4" key="2">
    <citation type="submission" date="2018-11" db="EMBL/GenBank/DDBJ databases">
        <authorList>
            <consortium name="Pathogen Informatics"/>
        </authorList>
    </citation>
    <scope>NUCLEOTIDE SEQUENCE [LARGE SCALE GENOMIC DNA]</scope>
</reference>
<dbReference type="Proteomes" id="UP000274756">
    <property type="component" value="Unassembled WGS sequence"/>
</dbReference>
<organism evidence="3 5">
    <name type="scientific">Dracunculus medinensis</name>
    <name type="common">Guinea worm</name>
    <dbReference type="NCBI Taxonomy" id="318479"/>
    <lineage>
        <taxon>Eukaryota</taxon>
        <taxon>Metazoa</taxon>
        <taxon>Ecdysozoa</taxon>
        <taxon>Nematoda</taxon>
        <taxon>Chromadorea</taxon>
        <taxon>Rhabditida</taxon>
        <taxon>Spirurina</taxon>
        <taxon>Dracunculoidea</taxon>
        <taxon>Dracunculidae</taxon>
        <taxon>Dracunculus</taxon>
    </lineage>
</organism>
<reference evidence="5" key="1">
    <citation type="submission" date="2017-02" db="UniProtKB">
        <authorList>
            <consortium name="WormBaseParasite"/>
        </authorList>
    </citation>
    <scope>IDENTIFICATION</scope>
</reference>
<evidence type="ECO:0000313" key="4">
    <source>
        <dbReference type="Proteomes" id="UP000274756"/>
    </source>
</evidence>
<dbReference type="GO" id="GO:0005739">
    <property type="term" value="C:mitochondrion"/>
    <property type="evidence" value="ECO:0007669"/>
    <property type="project" value="GOC"/>
</dbReference>
<dbReference type="InterPro" id="IPR019174">
    <property type="entry name" value="NADH_DH_b-subcmplx_su6"/>
</dbReference>
<accession>A0A0N4U2P8</accession>
<dbReference type="Proteomes" id="UP000038040">
    <property type="component" value="Unplaced"/>
</dbReference>
<protein>
    <submittedName>
        <fullName evidence="5">NADH dehydrogenase [ubiquinone] 1 beta subcomplex subunit 6</fullName>
    </submittedName>
</protein>
<gene>
    <name evidence="2" type="ORF">DME_LOCUS5328</name>
</gene>